<sequence>MIGGDRLAAAMLLRSASRSLKTKDVKALFRALDRLPDAADRRRFLEGLWPSVPSAGEPRHHGLPGRLVVSLTSYPGRYSTLHYTLGCLLGQSVRADRIILWIAHQDRASLPPSVLALERQGLDIRFCDDWRSYKKILPTLVDESDAFIVTADDDTWYPPGWLAQILTHSRRHPEQIVAQRARAIKTDEAGLPRPYQCWGLISGANTPARGIASERILPNGVGGVLYPPGALQSKAGVLQKILQLAPHADDLGLYWLWRMNGRLASVVDGEKFDVANWPESQGWSLMKINVHGHGNDHQMQALVAHFGKAVLNPELSAVLAGRGHPI</sequence>
<protein>
    <recommendedName>
        <fullName evidence="3">Glycosyltransferase family 2 protein</fullName>
    </recommendedName>
</protein>
<evidence type="ECO:0008006" key="3">
    <source>
        <dbReference type="Google" id="ProtNLM"/>
    </source>
</evidence>
<accession>A0ABU2WEZ7</accession>
<dbReference type="Proteomes" id="UP001254608">
    <property type="component" value="Unassembled WGS sequence"/>
</dbReference>
<name>A0ABU2WEZ7_9GAMM</name>
<dbReference type="RefSeq" id="WP_311363830.1">
    <property type="nucleotide sequence ID" value="NZ_JAVRIC010000003.1"/>
</dbReference>
<dbReference type="SUPFAM" id="SSF53448">
    <property type="entry name" value="Nucleotide-diphospho-sugar transferases"/>
    <property type="match status" value="1"/>
</dbReference>
<keyword evidence="2" id="KW-1185">Reference proteome</keyword>
<dbReference type="InterPro" id="IPR029044">
    <property type="entry name" value="Nucleotide-diphossugar_trans"/>
</dbReference>
<proteinExistence type="predicted"/>
<organism evidence="1 2">
    <name type="scientific">Banduia mediterranea</name>
    <dbReference type="NCBI Taxonomy" id="3075609"/>
    <lineage>
        <taxon>Bacteria</taxon>
        <taxon>Pseudomonadati</taxon>
        <taxon>Pseudomonadota</taxon>
        <taxon>Gammaproteobacteria</taxon>
        <taxon>Nevskiales</taxon>
        <taxon>Algiphilaceae</taxon>
        <taxon>Banduia</taxon>
    </lineage>
</organism>
<evidence type="ECO:0000313" key="1">
    <source>
        <dbReference type="EMBL" id="MDT0496440.1"/>
    </source>
</evidence>
<reference evidence="1 2" key="1">
    <citation type="submission" date="2023-09" db="EMBL/GenBank/DDBJ databases">
        <authorList>
            <person name="Rey-Velasco X."/>
        </authorList>
    </citation>
    <scope>NUCLEOTIDE SEQUENCE [LARGE SCALE GENOMIC DNA]</scope>
    <source>
        <strain evidence="1 2">W345</strain>
    </source>
</reference>
<gene>
    <name evidence="1" type="ORF">RM530_03550</name>
</gene>
<comment type="caution">
    <text evidence="1">The sequence shown here is derived from an EMBL/GenBank/DDBJ whole genome shotgun (WGS) entry which is preliminary data.</text>
</comment>
<dbReference type="EMBL" id="JAVRIC010000003">
    <property type="protein sequence ID" value="MDT0496440.1"/>
    <property type="molecule type" value="Genomic_DNA"/>
</dbReference>
<evidence type="ECO:0000313" key="2">
    <source>
        <dbReference type="Proteomes" id="UP001254608"/>
    </source>
</evidence>